<dbReference type="GeneID" id="19904907"/>
<name>R7Z2L2_CONA1</name>
<dbReference type="eggNOG" id="ENOG502SM5C">
    <property type="taxonomic scope" value="Eukaryota"/>
</dbReference>
<keyword evidence="2" id="KW-0040">ANK repeat</keyword>
<dbReference type="Pfam" id="PF22939">
    <property type="entry name" value="WHD_GPIID"/>
    <property type="match status" value="1"/>
</dbReference>
<reference evidence="6" key="1">
    <citation type="submission" date="2012-06" db="EMBL/GenBank/DDBJ databases">
        <title>The genome sequence of Coniosporium apollinis CBS 100218.</title>
        <authorList>
            <consortium name="The Broad Institute Genome Sequencing Platform"/>
            <person name="Cuomo C."/>
            <person name="Gorbushina A."/>
            <person name="Noack S."/>
            <person name="Walker B."/>
            <person name="Young S.K."/>
            <person name="Zeng Q."/>
            <person name="Gargeya S."/>
            <person name="Fitzgerald M."/>
            <person name="Haas B."/>
            <person name="Abouelleil A."/>
            <person name="Alvarado L."/>
            <person name="Arachchi H.M."/>
            <person name="Berlin A.M."/>
            <person name="Chapman S.B."/>
            <person name="Goldberg J."/>
            <person name="Griggs A."/>
            <person name="Gujja S."/>
            <person name="Hansen M."/>
            <person name="Howarth C."/>
            <person name="Imamovic A."/>
            <person name="Larimer J."/>
            <person name="McCowan C."/>
            <person name="Montmayeur A."/>
            <person name="Murphy C."/>
            <person name="Neiman D."/>
            <person name="Pearson M."/>
            <person name="Priest M."/>
            <person name="Roberts A."/>
            <person name="Saif S."/>
            <person name="Shea T."/>
            <person name="Sisk P."/>
            <person name="Sykes S."/>
            <person name="Wortman J."/>
            <person name="Nusbaum C."/>
            <person name="Birren B."/>
        </authorList>
    </citation>
    <scope>NUCLEOTIDE SEQUENCE [LARGE SCALE GENOMIC DNA]</scope>
    <source>
        <strain evidence="6">CBS 100218</strain>
    </source>
</reference>
<dbReference type="PANTHER" id="PTHR10039">
    <property type="entry name" value="AMELOGENIN"/>
    <property type="match status" value="1"/>
</dbReference>
<keyword evidence="6" id="KW-1185">Reference proteome</keyword>
<keyword evidence="1" id="KW-0677">Repeat</keyword>
<accession>R7Z2L2</accession>
<dbReference type="STRING" id="1168221.R7Z2L2"/>
<evidence type="ECO:0000313" key="6">
    <source>
        <dbReference type="Proteomes" id="UP000016924"/>
    </source>
</evidence>
<dbReference type="OrthoDB" id="1577640at2759"/>
<evidence type="ECO:0000256" key="1">
    <source>
        <dbReference type="ARBA" id="ARBA00022737"/>
    </source>
</evidence>
<dbReference type="InterPro" id="IPR027417">
    <property type="entry name" value="P-loop_NTPase"/>
</dbReference>
<dbReference type="PROSITE" id="PS50297">
    <property type="entry name" value="ANK_REP_REGION"/>
    <property type="match status" value="1"/>
</dbReference>
<feature type="repeat" description="ANK" evidence="2">
    <location>
        <begin position="704"/>
        <end position="730"/>
    </location>
</feature>
<dbReference type="Gene3D" id="3.40.50.300">
    <property type="entry name" value="P-loop containing nucleotide triphosphate hydrolases"/>
    <property type="match status" value="1"/>
</dbReference>
<evidence type="ECO:0000256" key="2">
    <source>
        <dbReference type="PROSITE-ProRule" id="PRU00023"/>
    </source>
</evidence>
<dbReference type="RefSeq" id="XP_007783655.1">
    <property type="nucleotide sequence ID" value="XM_007785465.1"/>
</dbReference>
<dbReference type="Gene3D" id="1.25.40.20">
    <property type="entry name" value="Ankyrin repeat-containing domain"/>
    <property type="match status" value="1"/>
</dbReference>
<protein>
    <submittedName>
        <fullName evidence="5">Uncharacterized protein</fullName>
    </submittedName>
</protein>
<evidence type="ECO:0000259" key="4">
    <source>
        <dbReference type="Pfam" id="PF24883"/>
    </source>
</evidence>
<dbReference type="SUPFAM" id="SSF52540">
    <property type="entry name" value="P-loop containing nucleoside triphosphate hydrolases"/>
    <property type="match status" value="1"/>
</dbReference>
<dbReference type="SUPFAM" id="SSF48403">
    <property type="entry name" value="Ankyrin repeat"/>
    <property type="match status" value="1"/>
</dbReference>
<dbReference type="PANTHER" id="PTHR10039:SF16">
    <property type="entry name" value="GPI INOSITOL-DEACYLASE"/>
    <property type="match status" value="1"/>
</dbReference>
<evidence type="ECO:0000259" key="3">
    <source>
        <dbReference type="Pfam" id="PF22939"/>
    </source>
</evidence>
<dbReference type="EMBL" id="JH767595">
    <property type="protein sequence ID" value="EON68338.1"/>
    <property type="molecule type" value="Genomic_DNA"/>
</dbReference>
<dbReference type="Pfam" id="PF13637">
    <property type="entry name" value="Ank_4"/>
    <property type="match status" value="1"/>
</dbReference>
<dbReference type="InterPro" id="IPR002110">
    <property type="entry name" value="Ankyrin_rpt"/>
</dbReference>
<dbReference type="PROSITE" id="PS50088">
    <property type="entry name" value="ANK_REPEAT"/>
    <property type="match status" value="1"/>
</dbReference>
<feature type="domain" description="GPI inositol-deacylase winged helix" evidence="3">
    <location>
        <begin position="479"/>
        <end position="560"/>
    </location>
</feature>
<organism evidence="5 6">
    <name type="scientific">Coniosporium apollinis (strain CBS 100218)</name>
    <name type="common">Rock-inhabiting black yeast</name>
    <dbReference type="NCBI Taxonomy" id="1168221"/>
    <lineage>
        <taxon>Eukaryota</taxon>
        <taxon>Fungi</taxon>
        <taxon>Dikarya</taxon>
        <taxon>Ascomycota</taxon>
        <taxon>Pezizomycotina</taxon>
        <taxon>Dothideomycetes</taxon>
        <taxon>Dothideomycetes incertae sedis</taxon>
        <taxon>Coniosporium</taxon>
    </lineage>
</organism>
<feature type="domain" description="Nephrocystin 3-like N-terminal" evidence="4">
    <location>
        <begin position="202"/>
        <end position="367"/>
    </location>
</feature>
<dbReference type="InterPro" id="IPR036770">
    <property type="entry name" value="Ankyrin_rpt-contain_sf"/>
</dbReference>
<dbReference type="AlphaFoldDB" id="R7Z2L2"/>
<gene>
    <name evidence="5" type="ORF">W97_07596</name>
</gene>
<dbReference type="OMA" id="ASENWAS"/>
<sequence>MDPITVLGLIATIGDIVTIIYDYGSAVKGAGNDIASLSKELFALRGVLEHIKAQEKAVMKSSDGDSTGASAQLFGSKEFKSMLRYTNDILQELLCTLEIPKGKLKKAIHKLSWPFTKEDVDTQVASLERVKTWFILAMMTDSLSVTQKIFTEVSQIAKAIKEEHKDRHQSKNDAAKQEVLRWLAPVNPEALHHKACKARQPGTGQWFLQGPLVTWQNAPAGRNPLVWLKGKSGAGKTTLIAHAIENIISKKGDDPSAGIAYFYCAFDNADSQQPASVLGALAAQLAAKNPAMLEEFRLLYEREKGLDSSKKPEMAELEAVTVKHLAAFSSIFLFIDALNESAHCNTLIHLLLRLLKSVKNLHILVSSTVVAETTPAAHYPDMTEIDMKFDAVKEDVKVFTEARLKEDPMLAGLSDKLKADIRKVIIDRASGSFRFARMQIDHLSSQRTGRLIREALQQMPVDLNSTYVSMLKRISPADRVMARRALLWLSFSSRPLYLSELCEAVVLEKDDTTLDSDSRLQQPHLVLEICKGLADYNLETRQVTLAHSSIKTFLTSEAIRTSEASFYTLNPQWENQTIMRKCLGYLLFTDFRNGESRADPRTGVYWHEFPLLSYATVYWLRHVSREKIGARDWELISRFFDTRKLPNGGNYACWLQHLLQSHDPKIAERTEPLYYAASYGCLPLVKKLVETNSKLDINARGGRFGDTPLHIALYRKHYDVAKFLQQAGADPRPPGPILLSLLQKGKGGKTA</sequence>
<dbReference type="HOGENOM" id="CLU_000288_34_23_1"/>
<proteinExistence type="predicted"/>
<dbReference type="InterPro" id="IPR056884">
    <property type="entry name" value="NPHP3-like_N"/>
</dbReference>
<dbReference type="InterPro" id="IPR054471">
    <property type="entry name" value="GPIID_WHD"/>
</dbReference>
<dbReference type="Proteomes" id="UP000016924">
    <property type="component" value="Unassembled WGS sequence"/>
</dbReference>
<dbReference type="SMART" id="SM00248">
    <property type="entry name" value="ANK"/>
    <property type="match status" value="2"/>
</dbReference>
<evidence type="ECO:0000313" key="5">
    <source>
        <dbReference type="EMBL" id="EON68338.1"/>
    </source>
</evidence>
<dbReference type="Pfam" id="PF24883">
    <property type="entry name" value="NPHP3_N"/>
    <property type="match status" value="1"/>
</dbReference>